<sequence>MGFSRSAFKAEETCYSIKDSTLSRQAISRAFRPGQTKKVCAYRLVAAESPKEEDHATCLKKELISRIWFEWNEYYGYKIFKWRLLM</sequence>
<dbReference type="AlphaFoldDB" id="A0AAP0LS37"/>
<keyword evidence="3" id="KW-0378">Hydrolase</keyword>
<dbReference type="Proteomes" id="UP001428341">
    <property type="component" value="Unassembled WGS sequence"/>
</dbReference>
<keyword evidence="3" id="KW-0347">Helicase</keyword>
<gene>
    <name evidence="6" type="ORF">WN944_029198</name>
</gene>
<dbReference type="PANTHER" id="PTHR45821:SF1">
    <property type="entry name" value="ATP-DEPENDENT HELICASE FAMILY PROTEIN-RELATED"/>
    <property type="match status" value="1"/>
</dbReference>
<dbReference type="EMBL" id="JBCGBO010000025">
    <property type="protein sequence ID" value="KAK9177179.1"/>
    <property type="molecule type" value="Genomic_DNA"/>
</dbReference>
<proteinExistence type="predicted"/>
<dbReference type="GO" id="GO:0005524">
    <property type="term" value="F:ATP binding"/>
    <property type="evidence" value="ECO:0007669"/>
    <property type="project" value="UniProtKB-KW"/>
</dbReference>
<dbReference type="Gene3D" id="3.40.50.300">
    <property type="entry name" value="P-loop containing nucleotide triphosphate hydrolases"/>
    <property type="match status" value="1"/>
</dbReference>
<evidence type="ECO:0000256" key="4">
    <source>
        <dbReference type="ARBA" id="ARBA00022840"/>
    </source>
</evidence>
<evidence type="ECO:0000313" key="6">
    <source>
        <dbReference type="EMBL" id="KAK9177179.1"/>
    </source>
</evidence>
<keyword evidence="4" id="KW-0067">ATP-binding</keyword>
<dbReference type="GO" id="GO:0004386">
    <property type="term" value="F:helicase activity"/>
    <property type="evidence" value="ECO:0007669"/>
    <property type="project" value="UniProtKB-KW"/>
</dbReference>
<evidence type="ECO:0000313" key="7">
    <source>
        <dbReference type="Proteomes" id="UP001428341"/>
    </source>
</evidence>
<dbReference type="InterPro" id="IPR027417">
    <property type="entry name" value="P-loop_NTPase"/>
</dbReference>
<accession>A0AAP0LS37</accession>
<evidence type="ECO:0000256" key="2">
    <source>
        <dbReference type="ARBA" id="ARBA00022741"/>
    </source>
</evidence>
<comment type="caution">
    <text evidence="6">The sequence shown here is derived from an EMBL/GenBank/DDBJ whole genome shotgun (WGS) entry which is preliminary data.</text>
</comment>
<keyword evidence="5" id="KW-0539">Nucleus</keyword>
<dbReference type="PANTHER" id="PTHR45821">
    <property type="entry name" value="SNF2 DOMAIN-CONTAINING PROTEIN CLASSY 2-RELATED"/>
    <property type="match status" value="1"/>
</dbReference>
<dbReference type="GO" id="GO:0005634">
    <property type="term" value="C:nucleus"/>
    <property type="evidence" value="ECO:0007669"/>
    <property type="project" value="UniProtKB-SubCell"/>
</dbReference>
<evidence type="ECO:0000256" key="3">
    <source>
        <dbReference type="ARBA" id="ARBA00022806"/>
    </source>
</evidence>
<dbReference type="InterPro" id="IPR044567">
    <property type="entry name" value="CLSY/DRD1"/>
</dbReference>
<reference evidence="6 7" key="1">
    <citation type="submission" date="2024-05" db="EMBL/GenBank/DDBJ databases">
        <title>Haplotype-resolved chromosome-level genome assembly of Huyou (Citrus changshanensis).</title>
        <authorList>
            <person name="Miao C."/>
            <person name="Chen W."/>
            <person name="Wu Y."/>
            <person name="Wang L."/>
            <person name="Zhao S."/>
            <person name="Grierson D."/>
            <person name="Xu C."/>
            <person name="Chen K."/>
        </authorList>
    </citation>
    <scope>NUCLEOTIDE SEQUENCE [LARGE SCALE GENOMIC DNA]</scope>
    <source>
        <strain evidence="6">01-14</strain>
        <tissue evidence="6">Leaf</tissue>
    </source>
</reference>
<dbReference type="GO" id="GO:0080188">
    <property type="term" value="P:gene silencing by siRNA-directed DNA methylation"/>
    <property type="evidence" value="ECO:0007669"/>
    <property type="project" value="InterPro"/>
</dbReference>
<keyword evidence="7" id="KW-1185">Reference proteome</keyword>
<organism evidence="6 7">
    <name type="scientific">Citrus x changshan-huyou</name>
    <dbReference type="NCBI Taxonomy" id="2935761"/>
    <lineage>
        <taxon>Eukaryota</taxon>
        <taxon>Viridiplantae</taxon>
        <taxon>Streptophyta</taxon>
        <taxon>Embryophyta</taxon>
        <taxon>Tracheophyta</taxon>
        <taxon>Spermatophyta</taxon>
        <taxon>Magnoliopsida</taxon>
        <taxon>eudicotyledons</taxon>
        <taxon>Gunneridae</taxon>
        <taxon>Pentapetalae</taxon>
        <taxon>rosids</taxon>
        <taxon>malvids</taxon>
        <taxon>Sapindales</taxon>
        <taxon>Rutaceae</taxon>
        <taxon>Aurantioideae</taxon>
        <taxon>Citrus</taxon>
    </lineage>
</organism>
<evidence type="ECO:0000256" key="5">
    <source>
        <dbReference type="ARBA" id="ARBA00023242"/>
    </source>
</evidence>
<comment type="subcellular location">
    <subcellularLocation>
        <location evidence="1">Nucleus</location>
    </subcellularLocation>
</comment>
<keyword evidence="2" id="KW-0547">Nucleotide-binding</keyword>
<evidence type="ECO:0000256" key="1">
    <source>
        <dbReference type="ARBA" id="ARBA00004123"/>
    </source>
</evidence>
<name>A0AAP0LS37_9ROSI</name>
<protein>
    <submittedName>
        <fullName evidence="6">Uncharacterized protein</fullName>
    </submittedName>
</protein>